<dbReference type="AlphaFoldDB" id="A0A1I7TAR0"/>
<dbReference type="GO" id="GO:0006629">
    <property type="term" value="P:lipid metabolic process"/>
    <property type="evidence" value="ECO:0007669"/>
    <property type="project" value="InterPro"/>
</dbReference>
<dbReference type="PANTHER" id="PTHR11005">
    <property type="entry name" value="LYSOSOMAL ACID LIPASE-RELATED"/>
    <property type="match status" value="1"/>
</dbReference>
<sequence>MTTPQIIERWGYPAMIYSVETDDGYILELHRIPHGKNNVTWPNGKQPVVFMQHGLLCASTDWTMNLPEQSAGEYGFRGNVFQINHKKLNGLKK</sequence>
<dbReference type="Proteomes" id="UP000095282">
    <property type="component" value="Unplaced"/>
</dbReference>
<evidence type="ECO:0000313" key="3">
    <source>
        <dbReference type="WBParaSite" id="Csp11.Scaffold566.g4099.t1"/>
    </source>
</evidence>
<keyword evidence="2" id="KW-1185">Reference proteome</keyword>
<accession>A0A1I7TAR0</accession>
<dbReference type="WBParaSite" id="Csp11.Scaffold566.g4099.t1">
    <property type="protein sequence ID" value="Csp11.Scaffold566.g4099.t1"/>
    <property type="gene ID" value="Csp11.Scaffold566.g4099"/>
</dbReference>
<name>A0A1I7TAR0_9PELO</name>
<proteinExistence type="predicted"/>
<evidence type="ECO:0000313" key="2">
    <source>
        <dbReference type="Proteomes" id="UP000095282"/>
    </source>
</evidence>
<dbReference type="Pfam" id="PF04083">
    <property type="entry name" value="Abhydro_lipase"/>
    <property type="match status" value="1"/>
</dbReference>
<dbReference type="SUPFAM" id="SSF53474">
    <property type="entry name" value="alpha/beta-Hydrolases"/>
    <property type="match status" value="1"/>
</dbReference>
<dbReference type="STRING" id="1561998.A0A1I7TAR0"/>
<evidence type="ECO:0000259" key="1">
    <source>
        <dbReference type="Pfam" id="PF04083"/>
    </source>
</evidence>
<dbReference type="Gene3D" id="3.40.50.1820">
    <property type="entry name" value="alpha/beta hydrolase"/>
    <property type="match status" value="1"/>
</dbReference>
<organism evidence="2 3">
    <name type="scientific">Caenorhabditis tropicalis</name>
    <dbReference type="NCBI Taxonomy" id="1561998"/>
    <lineage>
        <taxon>Eukaryota</taxon>
        <taxon>Metazoa</taxon>
        <taxon>Ecdysozoa</taxon>
        <taxon>Nematoda</taxon>
        <taxon>Chromadorea</taxon>
        <taxon>Rhabditida</taxon>
        <taxon>Rhabditina</taxon>
        <taxon>Rhabditomorpha</taxon>
        <taxon>Rhabditoidea</taxon>
        <taxon>Rhabditidae</taxon>
        <taxon>Peloderinae</taxon>
        <taxon>Caenorhabditis</taxon>
    </lineage>
</organism>
<dbReference type="InterPro" id="IPR006693">
    <property type="entry name" value="AB_hydrolase_lipase"/>
</dbReference>
<dbReference type="eggNOG" id="KOG2624">
    <property type="taxonomic scope" value="Eukaryota"/>
</dbReference>
<dbReference type="InterPro" id="IPR029058">
    <property type="entry name" value="AB_hydrolase_fold"/>
</dbReference>
<protein>
    <submittedName>
        <fullName evidence="3">Abhydro_lipase domain-containing protein</fullName>
    </submittedName>
</protein>
<reference evidence="3" key="1">
    <citation type="submission" date="2016-11" db="UniProtKB">
        <authorList>
            <consortium name="WormBaseParasite"/>
        </authorList>
    </citation>
    <scope>IDENTIFICATION</scope>
</reference>
<feature type="domain" description="Partial AB-hydrolase lipase" evidence="1">
    <location>
        <begin position="3"/>
        <end position="66"/>
    </location>
</feature>